<reference evidence="3" key="1">
    <citation type="journal article" date="2005" name="PLoS Biol.">
        <title>The genomes of Oryza sativa: a history of duplications.</title>
        <authorList>
            <person name="Yu J."/>
            <person name="Wang J."/>
            <person name="Lin W."/>
            <person name="Li S."/>
            <person name="Li H."/>
            <person name="Zhou J."/>
            <person name="Ni P."/>
            <person name="Dong W."/>
            <person name="Hu S."/>
            <person name="Zeng C."/>
            <person name="Zhang J."/>
            <person name="Zhang Y."/>
            <person name="Li R."/>
            <person name="Xu Z."/>
            <person name="Li S."/>
            <person name="Li X."/>
            <person name="Zheng H."/>
            <person name="Cong L."/>
            <person name="Lin L."/>
            <person name="Yin J."/>
            <person name="Geng J."/>
            <person name="Li G."/>
            <person name="Shi J."/>
            <person name="Liu J."/>
            <person name="Lv H."/>
            <person name="Li J."/>
            <person name="Wang J."/>
            <person name="Deng Y."/>
            <person name="Ran L."/>
            <person name="Shi X."/>
            <person name="Wang X."/>
            <person name="Wu Q."/>
            <person name="Li C."/>
            <person name="Ren X."/>
            <person name="Wang J."/>
            <person name="Wang X."/>
            <person name="Li D."/>
            <person name="Liu D."/>
            <person name="Zhang X."/>
            <person name="Ji Z."/>
            <person name="Zhao W."/>
            <person name="Sun Y."/>
            <person name="Zhang Z."/>
            <person name="Bao J."/>
            <person name="Han Y."/>
            <person name="Dong L."/>
            <person name="Ji J."/>
            <person name="Chen P."/>
            <person name="Wu S."/>
            <person name="Liu J."/>
            <person name="Xiao Y."/>
            <person name="Bu D."/>
            <person name="Tan J."/>
            <person name="Yang L."/>
            <person name="Ye C."/>
            <person name="Zhang J."/>
            <person name="Xu J."/>
            <person name="Zhou Y."/>
            <person name="Yu Y."/>
            <person name="Zhang B."/>
            <person name="Zhuang S."/>
            <person name="Wei H."/>
            <person name="Liu B."/>
            <person name="Lei M."/>
            <person name="Yu H."/>
            <person name="Li Y."/>
            <person name="Xu H."/>
            <person name="Wei S."/>
            <person name="He X."/>
            <person name="Fang L."/>
            <person name="Zhang Z."/>
            <person name="Zhang Y."/>
            <person name="Huang X."/>
            <person name="Su Z."/>
            <person name="Tong W."/>
            <person name="Li J."/>
            <person name="Tong Z."/>
            <person name="Li S."/>
            <person name="Ye J."/>
            <person name="Wang L."/>
            <person name="Fang L."/>
            <person name="Lei T."/>
            <person name="Chen C."/>
            <person name="Chen H."/>
            <person name="Xu Z."/>
            <person name="Li H."/>
            <person name="Huang H."/>
            <person name="Zhang F."/>
            <person name="Xu H."/>
            <person name="Li N."/>
            <person name="Zhao C."/>
            <person name="Li S."/>
            <person name="Dong L."/>
            <person name="Huang Y."/>
            <person name="Li L."/>
            <person name="Xi Y."/>
            <person name="Qi Q."/>
            <person name="Li W."/>
            <person name="Zhang B."/>
            <person name="Hu W."/>
            <person name="Zhang Y."/>
            <person name="Tian X."/>
            <person name="Jiao Y."/>
            <person name="Liang X."/>
            <person name="Jin J."/>
            <person name="Gao L."/>
            <person name="Zheng W."/>
            <person name="Hao B."/>
            <person name="Liu S."/>
            <person name="Wang W."/>
            <person name="Yuan L."/>
            <person name="Cao M."/>
            <person name="McDermott J."/>
            <person name="Samudrala R."/>
            <person name="Wang J."/>
            <person name="Wong G.K."/>
            <person name="Yang H."/>
        </authorList>
    </citation>
    <scope>NUCLEOTIDE SEQUENCE [LARGE SCALE GENOMIC DNA]</scope>
</reference>
<dbReference type="Proteomes" id="UP000007752">
    <property type="component" value="Chromosome 1"/>
</dbReference>
<dbReference type="InterPro" id="IPR032799">
    <property type="entry name" value="TAXi_C"/>
</dbReference>
<dbReference type="AlphaFoldDB" id="A3A1B7"/>
<evidence type="ECO:0000259" key="2">
    <source>
        <dbReference type="Pfam" id="PF14541"/>
    </source>
</evidence>
<dbReference type="GO" id="GO:0004190">
    <property type="term" value="F:aspartic-type endopeptidase activity"/>
    <property type="evidence" value="ECO:0007669"/>
    <property type="project" value="InterPro"/>
</dbReference>
<organism evidence="3">
    <name type="scientific">Oryza sativa subsp. japonica</name>
    <name type="common">Rice</name>
    <dbReference type="NCBI Taxonomy" id="39947"/>
    <lineage>
        <taxon>Eukaryota</taxon>
        <taxon>Viridiplantae</taxon>
        <taxon>Streptophyta</taxon>
        <taxon>Embryophyta</taxon>
        <taxon>Tracheophyta</taxon>
        <taxon>Spermatophyta</taxon>
        <taxon>Magnoliopsida</taxon>
        <taxon>Liliopsida</taxon>
        <taxon>Poales</taxon>
        <taxon>Poaceae</taxon>
        <taxon>BOP clade</taxon>
        <taxon>Oryzoideae</taxon>
        <taxon>Oryzeae</taxon>
        <taxon>Oryzinae</taxon>
        <taxon>Oryza</taxon>
        <taxon>Oryza sativa</taxon>
    </lineage>
</organism>
<keyword evidence="1" id="KW-0732">Signal</keyword>
<dbReference type="PANTHER" id="PTHR47965">
    <property type="entry name" value="ASPARTYL PROTEASE-RELATED"/>
    <property type="match status" value="1"/>
</dbReference>
<dbReference type="Gene3D" id="2.40.70.10">
    <property type="entry name" value="Acid Proteases"/>
    <property type="match status" value="1"/>
</dbReference>
<protein>
    <recommendedName>
        <fullName evidence="2">Xylanase inhibitor C-terminal domain-containing protein</fullName>
    </recommendedName>
</protein>
<dbReference type="InterPro" id="IPR021109">
    <property type="entry name" value="Peptidase_aspartic_dom_sf"/>
</dbReference>
<accession>A3A1B7</accession>
<dbReference type="PANTHER" id="PTHR47965:SF17">
    <property type="entry name" value="OS01G0936900 PROTEIN"/>
    <property type="match status" value="1"/>
</dbReference>
<dbReference type="EMBL" id="CM000138">
    <property type="protein sequence ID" value="EAZ14764.1"/>
    <property type="molecule type" value="Genomic_DNA"/>
</dbReference>
<gene>
    <name evidence="3" type="ORF">OsJ_04691</name>
</gene>
<sequence length="346" mass="35702">MSSSYKIALVLSLLAAPLLCALAAGDGQHRPPSKPILTRLAKDPSTSLYTASVKNGGGQLVLDLAGPLVWSTCPGKHRTIPCCAGVCAVANRNHRPNCPYTAAGSNGGDGGRCACSATAYNPASGQCGYGDLTTVQLSARATDGKNPLFQVSDRLRYTPLLKNPKNTAYYIGVIGVAVNSVQVPLPPGALSLSARQGTGGVAVSTATPYTALRSDIYRPVRDAFAAATAGLARAPAAGPFDLCYQKSALPPTRIGPYTASVDLMLAGGQNWTIVGASAVVEVSQEAACFAFVDMGAAAAPAVIIGGHQMEDNLVVFDLEKWQFGFSGLLLGTMTRCGNFDFSIGSQ</sequence>
<dbReference type="Pfam" id="PF14541">
    <property type="entry name" value="TAXi_C"/>
    <property type="match status" value="1"/>
</dbReference>
<feature type="signal peptide" evidence="1">
    <location>
        <begin position="1"/>
        <end position="23"/>
    </location>
</feature>
<evidence type="ECO:0000256" key="1">
    <source>
        <dbReference type="SAM" id="SignalP"/>
    </source>
</evidence>
<evidence type="ECO:0000313" key="3">
    <source>
        <dbReference type="EMBL" id="EAZ14764.1"/>
    </source>
</evidence>
<feature type="domain" description="Xylanase inhibitor C-terminal" evidence="2">
    <location>
        <begin position="168"/>
        <end position="326"/>
    </location>
</feature>
<feature type="chain" id="PRO_5002651346" description="Xylanase inhibitor C-terminal domain-containing protein" evidence="1">
    <location>
        <begin position="24"/>
        <end position="346"/>
    </location>
</feature>
<dbReference type="GO" id="GO:0006508">
    <property type="term" value="P:proteolysis"/>
    <property type="evidence" value="ECO:0007669"/>
    <property type="project" value="InterPro"/>
</dbReference>
<reference evidence="3" key="2">
    <citation type="submission" date="2008-12" db="EMBL/GenBank/DDBJ databases">
        <title>Improved gene annotation of the rice (Oryza sativa) genomes.</title>
        <authorList>
            <person name="Wang J."/>
            <person name="Li R."/>
            <person name="Fan W."/>
            <person name="Huang Q."/>
            <person name="Zhang J."/>
            <person name="Zhou Y."/>
            <person name="Hu Y."/>
            <person name="Zi S."/>
            <person name="Li J."/>
            <person name="Ni P."/>
            <person name="Zheng H."/>
            <person name="Zhang Y."/>
            <person name="Zhao M."/>
            <person name="Hao Q."/>
            <person name="McDermott J."/>
            <person name="Samudrala R."/>
            <person name="Kristiansen K."/>
            <person name="Wong G.K.-S."/>
        </authorList>
    </citation>
    <scope>NUCLEOTIDE SEQUENCE</scope>
</reference>
<name>A3A1B7_ORYSJ</name>
<dbReference type="InterPro" id="IPR001461">
    <property type="entry name" value="Aspartic_peptidase_A1"/>
</dbReference>
<dbReference type="SUPFAM" id="SSF50630">
    <property type="entry name" value="Acid proteases"/>
    <property type="match status" value="1"/>
</dbReference>
<proteinExistence type="predicted"/>